<protein>
    <submittedName>
        <fullName evidence="1">Uncharacterized protein</fullName>
    </submittedName>
</protein>
<sequence>MLNTQCLAGFLYDSEIKAGFSGIGSDQKLYTIMFFFHSTLQSTPSSIWDIHLAEATIFGCP</sequence>
<proteinExistence type="predicted"/>
<organism evidence="1 2">
    <name type="scientific">Dendrobium nobile</name>
    <name type="common">Orchid</name>
    <dbReference type="NCBI Taxonomy" id="94219"/>
    <lineage>
        <taxon>Eukaryota</taxon>
        <taxon>Viridiplantae</taxon>
        <taxon>Streptophyta</taxon>
        <taxon>Embryophyta</taxon>
        <taxon>Tracheophyta</taxon>
        <taxon>Spermatophyta</taxon>
        <taxon>Magnoliopsida</taxon>
        <taxon>Liliopsida</taxon>
        <taxon>Asparagales</taxon>
        <taxon>Orchidaceae</taxon>
        <taxon>Epidendroideae</taxon>
        <taxon>Malaxideae</taxon>
        <taxon>Dendrobiinae</taxon>
        <taxon>Dendrobium</taxon>
    </lineage>
</organism>
<keyword evidence="2" id="KW-1185">Reference proteome</keyword>
<dbReference type="AlphaFoldDB" id="A0A8T3CF38"/>
<name>A0A8T3CF38_DENNO</name>
<dbReference type="Proteomes" id="UP000829196">
    <property type="component" value="Unassembled WGS sequence"/>
</dbReference>
<gene>
    <name evidence="1" type="ORF">KFK09_000552</name>
</gene>
<evidence type="ECO:0000313" key="2">
    <source>
        <dbReference type="Proteomes" id="UP000829196"/>
    </source>
</evidence>
<comment type="caution">
    <text evidence="1">The sequence shown here is derived from an EMBL/GenBank/DDBJ whole genome shotgun (WGS) entry which is preliminary data.</text>
</comment>
<dbReference type="EMBL" id="JAGYWB010000001">
    <property type="protein sequence ID" value="KAI0531003.1"/>
    <property type="molecule type" value="Genomic_DNA"/>
</dbReference>
<accession>A0A8T3CF38</accession>
<evidence type="ECO:0000313" key="1">
    <source>
        <dbReference type="EMBL" id="KAI0531003.1"/>
    </source>
</evidence>
<reference evidence="1" key="1">
    <citation type="journal article" date="2022" name="Front. Genet.">
        <title>Chromosome-Scale Assembly of the Dendrobium nobile Genome Provides Insights Into the Molecular Mechanism of the Biosynthesis of the Medicinal Active Ingredient of Dendrobium.</title>
        <authorList>
            <person name="Xu Q."/>
            <person name="Niu S.-C."/>
            <person name="Li K.-L."/>
            <person name="Zheng P.-J."/>
            <person name="Zhang X.-J."/>
            <person name="Jia Y."/>
            <person name="Liu Y."/>
            <person name="Niu Y.-X."/>
            <person name="Yu L.-H."/>
            <person name="Chen D.-F."/>
            <person name="Zhang G.-Q."/>
        </authorList>
    </citation>
    <scope>NUCLEOTIDE SEQUENCE</scope>
    <source>
        <tissue evidence="1">Leaf</tissue>
    </source>
</reference>